<gene>
    <name evidence="9" type="ORF">GGQ72_002512</name>
</gene>
<keyword evidence="4" id="KW-0807">Transducer</keyword>
<dbReference type="GO" id="GO:0007165">
    <property type="term" value="P:signal transduction"/>
    <property type="evidence" value="ECO:0007669"/>
    <property type="project" value="UniProtKB-KW"/>
</dbReference>
<dbReference type="EMBL" id="JACIEC010000002">
    <property type="protein sequence ID" value="MBB4143960.1"/>
    <property type="molecule type" value="Genomic_DNA"/>
</dbReference>
<feature type="transmembrane region" description="Helical" evidence="6">
    <location>
        <begin position="12"/>
        <end position="30"/>
    </location>
</feature>
<evidence type="ECO:0000256" key="5">
    <source>
        <dbReference type="SAM" id="MobiDB-lite"/>
    </source>
</evidence>
<evidence type="ECO:0000259" key="7">
    <source>
        <dbReference type="PROSITE" id="PS50111"/>
    </source>
</evidence>
<keyword evidence="6" id="KW-0812">Transmembrane</keyword>
<dbReference type="AlphaFoldDB" id="A0A7W6LGH8"/>
<dbReference type="PROSITE" id="PS50111">
    <property type="entry name" value="CHEMOTAXIS_TRANSDUC_2"/>
    <property type="match status" value="1"/>
</dbReference>
<dbReference type="CDD" id="cd11386">
    <property type="entry name" value="MCP_signal"/>
    <property type="match status" value="1"/>
</dbReference>
<dbReference type="InterPro" id="IPR003660">
    <property type="entry name" value="HAMP_dom"/>
</dbReference>
<dbReference type="PRINTS" id="PR00260">
    <property type="entry name" value="CHEMTRNSDUCR"/>
</dbReference>
<dbReference type="Gene3D" id="6.10.340.10">
    <property type="match status" value="1"/>
</dbReference>
<dbReference type="PROSITE" id="PS50885">
    <property type="entry name" value="HAMP"/>
    <property type="match status" value="2"/>
</dbReference>
<dbReference type="InterPro" id="IPR004089">
    <property type="entry name" value="MCPsignal_dom"/>
</dbReference>
<dbReference type="GO" id="GO:0004888">
    <property type="term" value="F:transmembrane signaling receptor activity"/>
    <property type="evidence" value="ECO:0007669"/>
    <property type="project" value="InterPro"/>
</dbReference>
<name>A0A7W6LGH8_9HYPH</name>
<dbReference type="InterPro" id="IPR004090">
    <property type="entry name" value="Chemotax_Me-accpt_rcpt"/>
</dbReference>
<dbReference type="GO" id="GO:0006935">
    <property type="term" value="P:chemotaxis"/>
    <property type="evidence" value="ECO:0007669"/>
    <property type="project" value="UniProtKB-KW"/>
</dbReference>
<keyword evidence="10" id="KW-1185">Reference proteome</keyword>
<dbReference type="PANTHER" id="PTHR43531">
    <property type="entry name" value="PROTEIN ICFG"/>
    <property type="match status" value="1"/>
</dbReference>
<dbReference type="GO" id="GO:0016020">
    <property type="term" value="C:membrane"/>
    <property type="evidence" value="ECO:0007669"/>
    <property type="project" value="UniProtKB-SubCell"/>
</dbReference>
<evidence type="ECO:0000259" key="8">
    <source>
        <dbReference type="PROSITE" id="PS50885"/>
    </source>
</evidence>
<feature type="region of interest" description="Disordered" evidence="5">
    <location>
        <begin position="357"/>
        <end position="381"/>
    </location>
</feature>
<dbReference type="FunFam" id="1.10.287.950:FF:000001">
    <property type="entry name" value="Methyl-accepting chemotaxis sensory transducer"/>
    <property type="match status" value="1"/>
</dbReference>
<dbReference type="SMART" id="SM00283">
    <property type="entry name" value="MA"/>
    <property type="match status" value="1"/>
</dbReference>
<dbReference type="SMART" id="SM00304">
    <property type="entry name" value="HAMP"/>
    <property type="match status" value="2"/>
</dbReference>
<organism evidence="9 10">
    <name type="scientific">Rhizobium rhizoryzae</name>
    <dbReference type="NCBI Taxonomy" id="451876"/>
    <lineage>
        <taxon>Bacteria</taxon>
        <taxon>Pseudomonadati</taxon>
        <taxon>Pseudomonadota</taxon>
        <taxon>Alphaproteobacteria</taxon>
        <taxon>Hyphomicrobiales</taxon>
        <taxon>Rhizobiaceae</taxon>
        <taxon>Rhizobium/Agrobacterium group</taxon>
        <taxon>Rhizobium</taxon>
    </lineage>
</organism>
<feature type="domain" description="Methyl-accepting transducer" evidence="7">
    <location>
        <begin position="440"/>
        <end position="669"/>
    </location>
</feature>
<dbReference type="RefSeq" id="WP_165134664.1">
    <property type="nucleotide sequence ID" value="NZ_CP049250.1"/>
</dbReference>
<evidence type="ECO:0000256" key="4">
    <source>
        <dbReference type="PROSITE-ProRule" id="PRU00284"/>
    </source>
</evidence>
<keyword evidence="6" id="KW-0472">Membrane</keyword>
<dbReference type="Pfam" id="PF00672">
    <property type="entry name" value="HAMP"/>
    <property type="match status" value="1"/>
</dbReference>
<feature type="domain" description="HAMP" evidence="8">
    <location>
        <begin position="383"/>
        <end position="435"/>
    </location>
</feature>
<evidence type="ECO:0000256" key="2">
    <source>
        <dbReference type="ARBA" id="ARBA00022500"/>
    </source>
</evidence>
<proteinExistence type="inferred from homology"/>
<comment type="caution">
    <text evidence="9">The sequence shown here is derived from an EMBL/GenBank/DDBJ whole genome shotgun (WGS) entry which is preliminary data.</text>
</comment>
<dbReference type="InterPro" id="IPR051310">
    <property type="entry name" value="MCP_chemotaxis"/>
</dbReference>
<sequence>MLRRLSIRARTWIMAISSLVGMMLVAVIFGETLRHQDAANDQLARQQSLADDVLWTQASFGQLKVEASRYVTSPKASGVTAFKTLSLELETAIAKLARDPEMPMAQAAQLQALLQGVQGYSARFGQVAQQREKLGYSPEEGLQGKLRGSIHAIESLLTDKADPRITIAMLSARRNEKDFMLRGDEKYVKAVERAVSELAAFPSSAYGLSSDQNMANLLNGYQASFKDYAQTAALEARQIGDLRQQEARLDPLFGEIAKAIGDFSKAAELTAAAERDFRFKLLVGGLVLLGGIQVVLATAVRRSITGPLGGLTQAMAELAQGRLDMIIPEKASGHELGRMASAMEIFQRNALTNQQLEEEARAQRAAADESREENETQSRERALRMQQATSVLGKGLQELAVGNLLHTIDTPLAAEFEQLRQDFNRSIRQLSETLSTVAGAAHVIDGGAREISGSANDLSNRTEQQAASLEQTAAALDQITTNVKGSTHRVQEAQAVAVEAEASVVESSRVLDRMTEAMKLIETSSQQITSIIGVIDEIAFQTNLLALNAGVEAARAGEAGRGFAVVAQEVRELAQRSSKAAGEIRQLIGQSGTYVRGGVTLVADTAEALQRVEAHIRHINDHMRFISNASTEQSTGLAEVNSAVNQMDQVTQRNAAMVEEATAASAMLATESERLRSLISGFQLAQRSAAQRQAA</sequence>
<feature type="compositionally biased region" description="Basic and acidic residues" evidence="5">
    <location>
        <begin position="358"/>
        <end position="381"/>
    </location>
</feature>
<evidence type="ECO:0000256" key="1">
    <source>
        <dbReference type="ARBA" id="ARBA00004370"/>
    </source>
</evidence>
<dbReference type="SUPFAM" id="SSF158472">
    <property type="entry name" value="HAMP domain-like"/>
    <property type="match status" value="1"/>
</dbReference>
<evidence type="ECO:0000256" key="6">
    <source>
        <dbReference type="SAM" id="Phobius"/>
    </source>
</evidence>
<reference evidence="9 10" key="1">
    <citation type="submission" date="2020-08" db="EMBL/GenBank/DDBJ databases">
        <title>Genomic Encyclopedia of Type Strains, Phase IV (KMG-IV): sequencing the most valuable type-strain genomes for metagenomic binning, comparative biology and taxonomic classification.</title>
        <authorList>
            <person name="Goeker M."/>
        </authorList>
    </citation>
    <scope>NUCLEOTIDE SEQUENCE [LARGE SCALE GENOMIC DNA]</scope>
    <source>
        <strain evidence="9 10">DSM 29514</strain>
    </source>
</reference>
<accession>A0A7W6LGH8</accession>
<dbReference type="Proteomes" id="UP000519897">
    <property type="component" value="Unassembled WGS sequence"/>
</dbReference>
<dbReference type="InterPro" id="IPR032255">
    <property type="entry name" value="HBM"/>
</dbReference>
<evidence type="ECO:0000256" key="3">
    <source>
        <dbReference type="ARBA" id="ARBA00029447"/>
    </source>
</evidence>
<dbReference type="Gene3D" id="1.10.287.950">
    <property type="entry name" value="Methyl-accepting chemotaxis protein"/>
    <property type="match status" value="1"/>
</dbReference>
<protein>
    <submittedName>
        <fullName evidence="9">Methyl-accepting chemotaxis protein</fullName>
    </submittedName>
</protein>
<comment type="similarity">
    <text evidence="3">Belongs to the methyl-accepting chemotaxis (MCP) protein family.</text>
</comment>
<dbReference type="Pfam" id="PF00015">
    <property type="entry name" value="MCPsignal"/>
    <property type="match status" value="1"/>
</dbReference>
<dbReference type="SUPFAM" id="SSF58104">
    <property type="entry name" value="Methyl-accepting chemotaxis protein (MCP) signaling domain"/>
    <property type="match status" value="1"/>
</dbReference>
<dbReference type="PANTHER" id="PTHR43531:SF11">
    <property type="entry name" value="METHYL-ACCEPTING CHEMOTAXIS PROTEIN 3"/>
    <property type="match status" value="1"/>
</dbReference>
<feature type="domain" description="HAMP" evidence="8">
    <location>
        <begin position="302"/>
        <end position="355"/>
    </location>
</feature>
<keyword evidence="2" id="KW-0145">Chemotaxis</keyword>
<dbReference type="SMART" id="SM01358">
    <property type="entry name" value="HBM"/>
    <property type="match status" value="1"/>
</dbReference>
<comment type="subcellular location">
    <subcellularLocation>
        <location evidence="1">Membrane</location>
    </subcellularLocation>
</comment>
<keyword evidence="6" id="KW-1133">Transmembrane helix</keyword>
<evidence type="ECO:0000313" key="9">
    <source>
        <dbReference type="EMBL" id="MBB4143960.1"/>
    </source>
</evidence>
<evidence type="ECO:0000313" key="10">
    <source>
        <dbReference type="Proteomes" id="UP000519897"/>
    </source>
</evidence>